<dbReference type="SUPFAM" id="SSF47413">
    <property type="entry name" value="lambda repressor-like DNA-binding domains"/>
    <property type="match status" value="1"/>
</dbReference>
<dbReference type="Proteomes" id="UP001438189">
    <property type="component" value="Unassembled WGS sequence"/>
</dbReference>
<evidence type="ECO:0000313" key="3">
    <source>
        <dbReference type="Proteomes" id="UP001438189"/>
    </source>
</evidence>
<dbReference type="InterPro" id="IPR001387">
    <property type="entry name" value="Cro/C1-type_HTH"/>
</dbReference>
<name>A0ABD5LN58_AGRRD</name>
<reference evidence="2 3" key="1">
    <citation type="submission" date="2024-06" db="EMBL/GenBank/DDBJ databases">
        <title>Genome sequencing of Agrobacterium spp. from tobacco in Serbia.</title>
        <authorList>
            <person name="Ilicic R.J."/>
            <person name="Studholme D.J."/>
            <person name="Jelusic A."/>
            <person name="Barac G."/>
            <person name="Bagi F."/>
            <person name="Popovic Milovanovic T."/>
        </authorList>
    </citation>
    <scope>NUCLEOTIDE SEQUENCE [LARGE SCALE GENOMIC DNA]</scope>
    <source>
        <strain evidence="2 3">DA1</strain>
    </source>
</reference>
<gene>
    <name evidence="2" type="ORF">ABVB70_19830</name>
</gene>
<proteinExistence type="predicted"/>
<dbReference type="AlphaFoldDB" id="A0ABD5LN58"/>
<dbReference type="Gene3D" id="1.10.260.40">
    <property type="entry name" value="lambda repressor-like DNA-binding domains"/>
    <property type="match status" value="1"/>
</dbReference>
<evidence type="ECO:0000313" key="2">
    <source>
        <dbReference type="EMBL" id="MES4992574.1"/>
    </source>
</evidence>
<sequence length="122" mass="13408">MSSLRVDRALRQLGQNIQIARKKRRIATKDFADRLGVAEGTVFRLEKGDPGVRLGTFAMALLALGELLRLEELLDPSVDDTGLMLDRERLPKRIDRPRTTAGRESRDKGSAGGSGDDEGTAF</sequence>
<comment type="caution">
    <text evidence="2">The sequence shown here is derived from an EMBL/GenBank/DDBJ whole genome shotgun (WGS) entry which is preliminary data.</text>
</comment>
<protein>
    <submittedName>
        <fullName evidence="2">XRE family transcriptional regulator</fullName>
    </submittedName>
</protein>
<evidence type="ECO:0000256" key="1">
    <source>
        <dbReference type="SAM" id="MobiDB-lite"/>
    </source>
</evidence>
<dbReference type="RefSeq" id="WP_353574518.1">
    <property type="nucleotide sequence ID" value="NZ_JBETME010000008.1"/>
</dbReference>
<feature type="region of interest" description="Disordered" evidence="1">
    <location>
        <begin position="85"/>
        <end position="122"/>
    </location>
</feature>
<feature type="compositionally biased region" description="Basic and acidic residues" evidence="1">
    <location>
        <begin position="85"/>
        <end position="109"/>
    </location>
</feature>
<organism evidence="2 3">
    <name type="scientific">Agrobacterium radiobacter</name>
    <dbReference type="NCBI Taxonomy" id="362"/>
    <lineage>
        <taxon>Bacteria</taxon>
        <taxon>Pseudomonadati</taxon>
        <taxon>Pseudomonadota</taxon>
        <taxon>Alphaproteobacteria</taxon>
        <taxon>Hyphomicrobiales</taxon>
        <taxon>Rhizobiaceae</taxon>
        <taxon>Rhizobium/Agrobacterium group</taxon>
        <taxon>Agrobacterium</taxon>
        <taxon>Agrobacterium tumefaciens complex</taxon>
    </lineage>
</organism>
<accession>A0ABD5LN58</accession>
<dbReference type="CDD" id="cd00093">
    <property type="entry name" value="HTH_XRE"/>
    <property type="match status" value="1"/>
</dbReference>
<dbReference type="InterPro" id="IPR010982">
    <property type="entry name" value="Lambda_DNA-bd_dom_sf"/>
</dbReference>
<dbReference type="EMBL" id="JBETME010000008">
    <property type="protein sequence ID" value="MES4992574.1"/>
    <property type="molecule type" value="Genomic_DNA"/>
</dbReference>